<dbReference type="EMBL" id="CM045766">
    <property type="protein sequence ID" value="KAI8002824.1"/>
    <property type="molecule type" value="Genomic_DNA"/>
</dbReference>
<gene>
    <name evidence="1" type="ORF">LOK49_LG08G02080</name>
</gene>
<name>A0ACC0GPI4_9ERIC</name>
<evidence type="ECO:0000313" key="2">
    <source>
        <dbReference type="Proteomes" id="UP001060215"/>
    </source>
</evidence>
<comment type="caution">
    <text evidence="1">The sequence shown here is derived from an EMBL/GenBank/DDBJ whole genome shotgun (WGS) entry which is preliminary data.</text>
</comment>
<evidence type="ECO:0000313" key="1">
    <source>
        <dbReference type="EMBL" id="KAI8002824.1"/>
    </source>
</evidence>
<organism evidence="1 2">
    <name type="scientific">Camellia lanceoleosa</name>
    <dbReference type="NCBI Taxonomy" id="1840588"/>
    <lineage>
        <taxon>Eukaryota</taxon>
        <taxon>Viridiplantae</taxon>
        <taxon>Streptophyta</taxon>
        <taxon>Embryophyta</taxon>
        <taxon>Tracheophyta</taxon>
        <taxon>Spermatophyta</taxon>
        <taxon>Magnoliopsida</taxon>
        <taxon>eudicotyledons</taxon>
        <taxon>Gunneridae</taxon>
        <taxon>Pentapetalae</taxon>
        <taxon>asterids</taxon>
        <taxon>Ericales</taxon>
        <taxon>Theaceae</taxon>
        <taxon>Camellia</taxon>
    </lineage>
</organism>
<reference evidence="1 2" key="1">
    <citation type="journal article" date="2022" name="Plant J.">
        <title>Chromosome-level genome of Camellia lanceoleosa provides a valuable resource for understanding genome evolution and self-incompatibility.</title>
        <authorList>
            <person name="Gong W."/>
            <person name="Xiao S."/>
            <person name="Wang L."/>
            <person name="Liao Z."/>
            <person name="Chang Y."/>
            <person name="Mo W."/>
            <person name="Hu G."/>
            <person name="Li W."/>
            <person name="Zhao G."/>
            <person name="Zhu H."/>
            <person name="Hu X."/>
            <person name="Ji K."/>
            <person name="Xiang X."/>
            <person name="Song Q."/>
            <person name="Yuan D."/>
            <person name="Jin S."/>
            <person name="Zhang L."/>
        </authorList>
    </citation>
    <scope>NUCLEOTIDE SEQUENCE [LARGE SCALE GENOMIC DNA]</scope>
    <source>
        <strain evidence="1">SQ_2022a</strain>
    </source>
</reference>
<accession>A0ACC0GPI4</accession>
<sequence length="201" mass="22234">MNLDLSKEANGVTFLPRTVAQSMPFSSNEFPKILNRFSVKPNSAEAKIMKKTIEDCTEMPASKGEQKYCATSLESMIDFCTSMLGKRVEALSTELEKETQLRKYSVVGFKKIGGGEVAVCHMLKYPYAVFSCHNVHSTRVYMVSLESAEDGGTKAKGVAVCHTDTAAWNPNFEAFQMLKVKPGTVPICHILPEDNIAWLPN</sequence>
<proteinExistence type="predicted"/>
<protein>
    <submittedName>
        <fullName evidence="1">BURP domain-containing protein 3</fullName>
    </submittedName>
</protein>
<dbReference type="Proteomes" id="UP001060215">
    <property type="component" value="Chromosome 9"/>
</dbReference>
<keyword evidence="2" id="KW-1185">Reference proteome</keyword>